<dbReference type="EMBL" id="JBHSZO010000028">
    <property type="protein sequence ID" value="MFC7220077.1"/>
    <property type="molecule type" value="Genomic_DNA"/>
</dbReference>
<dbReference type="InterPro" id="IPR011701">
    <property type="entry name" value="MFS"/>
</dbReference>
<evidence type="ECO:0000256" key="7">
    <source>
        <dbReference type="ARBA" id="ARBA00023251"/>
    </source>
</evidence>
<feature type="transmembrane region" description="Helical" evidence="8">
    <location>
        <begin position="423"/>
        <end position="442"/>
    </location>
</feature>
<comment type="caution">
    <text evidence="10">The sequence shown here is derived from an EMBL/GenBank/DDBJ whole genome shotgun (WGS) entry which is preliminary data.</text>
</comment>
<evidence type="ECO:0000313" key="11">
    <source>
        <dbReference type="Proteomes" id="UP001596413"/>
    </source>
</evidence>
<keyword evidence="6 8" id="KW-0472">Membrane</keyword>
<feature type="transmembrane region" description="Helical" evidence="8">
    <location>
        <begin position="380"/>
        <end position="402"/>
    </location>
</feature>
<sequence length="487" mass="49697">MAPMVDSSHAPAAPPRPALRAVRGGTPPLWAVAAVACAGQFLIVLDVSVMNVALPQIRADLGMSTTGLQWVLNAYTLTFAGLQLLGGRAGDLFGRKRVFLLGLAVFVLASLAGGLAQQPWQLVAARAVQGLGAAVLSPATLTLLTAAVPEGPARSRAIGTWVAVGAGGGAAGSLVGGLLTEALSWRWVLLINVPVGALVLLAAALWVRESRGERRRLDVPGAVLATGGLAALAYGVVQTEAVGWGSYQALAPIGGGLALLAVFCLVESRTAAPLVPLALFRLRPLATANAAMFGIGAATFSSWYFFTLYMQNVLHYSPIRAGLVFLPMSLIIVAGSKLAPRLMLRLGAKRTALAGCALTFCGYLWQSFALTEHGSYAATLLGPGLLMMFGAGVLTTPLVNAATSGVPAAEAGLVSGISNTSRMMGGSLGLSVLATVAAARTGAAETEAALAEGYALAFRTGSILLAVALVGMALLLPGDRRPVRTSA</sequence>
<keyword evidence="11" id="KW-1185">Reference proteome</keyword>
<feature type="transmembrane region" description="Helical" evidence="8">
    <location>
        <begin position="67"/>
        <end position="86"/>
    </location>
</feature>
<dbReference type="InterPro" id="IPR020846">
    <property type="entry name" value="MFS_dom"/>
</dbReference>
<evidence type="ECO:0000256" key="1">
    <source>
        <dbReference type="ARBA" id="ARBA00004651"/>
    </source>
</evidence>
<dbReference type="PANTHER" id="PTHR42718">
    <property type="entry name" value="MAJOR FACILITATOR SUPERFAMILY MULTIDRUG TRANSPORTER MFSC"/>
    <property type="match status" value="1"/>
</dbReference>
<feature type="transmembrane region" description="Helical" evidence="8">
    <location>
        <begin position="219"/>
        <end position="237"/>
    </location>
</feature>
<dbReference type="Gene3D" id="1.20.1720.10">
    <property type="entry name" value="Multidrug resistance protein D"/>
    <property type="match status" value="1"/>
</dbReference>
<keyword evidence="5 8" id="KW-1133">Transmembrane helix</keyword>
<feature type="transmembrane region" description="Helical" evidence="8">
    <location>
        <begin position="29"/>
        <end position="47"/>
    </location>
</feature>
<gene>
    <name evidence="10" type="ORF">ACFQLX_18180</name>
</gene>
<dbReference type="PANTHER" id="PTHR42718:SF46">
    <property type="entry name" value="BLR6921 PROTEIN"/>
    <property type="match status" value="1"/>
</dbReference>
<feature type="transmembrane region" description="Helical" evidence="8">
    <location>
        <begin position="351"/>
        <end position="368"/>
    </location>
</feature>
<proteinExistence type="predicted"/>
<keyword evidence="4 8" id="KW-0812">Transmembrane</keyword>
<dbReference type="RefSeq" id="WP_386416476.1">
    <property type="nucleotide sequence ID" value="NZ_JBHSZO010000028.1"/>
</dbReference>
<reference evidence="11" key="1">
    <citation type="journal article" date="2019" name="Int. J. Syst. Evol. Microbiol.">
        <title>The Global Catalogue of Microorganisms (GCM) 10K type strain sequencing project: providing services to taxonomists for standard genome sequencing and annotation.</title>
        <authorList>
            <consortium name="The Broad Institute Genomics Platform"/>
            <consortium name="The Broad Institute Genome Sequencing Center for Infectious Disease"/>
            <person name="Wu L."/>
            <person name="Ma J."/>
        </authorList>
    </citation>
    <scope>NUCLEOTIDE SEQUENCE [LARGE SCALE GENOMIC DNA]</scope>
    <source>
        <strain evidence="11">CGMCC 1.13681</strain>
    </source>
</reference>
<dbReference type="SUPFAM" id="SSF103473">
    <property type="entry name" value="MFS general substrate transporter"/>
    <property type="match status" value="1"/>
</dbReference>
<feature type="transmembrane region" description="Helical" evidence="8">
    <location>
        <begin position="286"/>
        <end position="306"/>
    </location>
</feature>
<feature type="transmembrane region" description="Helical" evidence="8">
    <location>
        <begin position="160"/>
        <end position="179"/>
    </location>
</feature>
<feature type="transmembrane region" description="Helical" evidence="8">
    <location>
        <begin position="318"/>
        <end position="339"/>
    </location>
</feature>
<keyword evidence="2" id="KW-0813">Transport</keyword>
<feature type="transmembrane region" description="Helical" evidence="8">
    <location>
        <begin position="128"/>
        <end position="148"/>
    </location>
</feature>
<evidence type="ECO:0000256" key="5">
    <source>
        <dbReference type="ARBA" id="ARBA00022989"/>
    </source>
</evidence>
<feature type="transmembrane region" description="Helical" evidence="8">
    <location>
        <begin position="98"/>
        <end position="116"/>
    </location>
</feature>
<evidence type="ECO:0000256" key="6">
    <source>
        <dbReference type="ARBA" id="ARBA00023136"/>
    </source>
</evidence>
<dbReference type="CDD" id="cd17321">
    <property type="entry name" value="MFS_MMR_MDR_like"/>
    <property type="match status" value="1"/>
</dbReference>
<feature type="transmembrane region" description="Helical" evidence="8">
    <location>
        <begin position="454"/>
        <end position="476"/>
    </location>
</feature>
<dbReference type="InterPro" id="IPR036259">
    <property type="entry name" value="MFS_trans_sf"/>
</dbReference>
<name>A0ABW2GMD1_9ACTN</name>
<protein>
    <submittedName>
        <fullName evidence="10">MFS transporter</fullName>
    </submittedName>
</protein>
<feature type="domain" description="Major facilitator superfamily (MFS) profile" evidence="9">
    <location>
        <begin position="32"/>
        <end position="480"/>
    </location>
</feature>
<keyword evidence="3" id="KW-1003">Cell membrane</keyword>
<organism evidence="10 11">
    <name type="scientific">Streptomyces polyrhachis</name>
    <dbReference type="NCBI Taxonomy" id="1282885"/>
    <lineage>
        <taxon>Bacteria</taxon>
        <taxon>Bacillati</taxon>
        <taxon>Actinomycetota</taxon>
        <taxon>Actinomycetes</taxon>
        <taxon>Kitasatosporales</taxon>
        <taxon>Streptomycetaceae</taxon>
        <taxon>Streptomyces</taxon>
    </lineage>
</organism>
<evidence type="ECO:0000256" key="8">
    <source>
        <dbReference type="SAM" id="Phobius"/>
    </source>
</evidence>
<dbReference type="Proteomes" id="UP001596413">
    <property type="component" value="Unassembled WGS sequence"/>
</dbReference>
<evidence type="ECO:0000256" key="3">
    <source>
        <dbReference type="ARBA" id="ARBA00022475"/>
    </source>
</evidence>
<feature type="transmembrane region" description="Helical" evidence="8">
    <location>
        <begin position="185"/>
        <end position="207"/>
    </location>
</feature>
<evidence type="ECO:0000259" key="9">
    <source>
        <dbReference type="PROSITE" id="PS50850"/>
    </source>
</evidence>
<accession>A0ABW2GMD1</accession>
<comment type="subcellular location">
    <subcellularLocation>
        <location evidence="1">Cell membrane</location>
        <topology evidence="1">Multi-pass membrane protein</topology>
    </subcellularLocation>
</comment>
<evidence type="ECO:0000256" key="4">
    <source>
        <dbReference type="ARBA" id="ARBA00022692"/>
    </source>
</evidence>
<evidence type="ECO:0000313" key="10">
    <source>
        <dbReference type="EMBL" id="MFC7220077.1"/>
    </source>
</evidence>
<keyword evidence="7" id="KW-0046">Antibiotic resistance</keyword>
<dbReference type="Pfam" id="PF07690">
    <property type="entry name" value="MFS_1"/>
    <property type="match status" value="1"/>
</dbReference>
<evidence type="ECO:0000256" key="2">
    <source>
        <dbReference type="ARBA" id="ARBA00022448"/>
    </source>
</evidence>
<dbReference type="Gene3D" id="1.20.1250.20">
    <property type="entry name" value="MFS general substrate transporter like domains"/>
    <property type="match status" value="1"/>
</dbReference>
<feature type="transmembrane region" description="Helical" evidence="8">
    <location>
        <begin position="249"/>
        <end position="266"/>
    </location>
</feature>
<dbReference type="PROSITE" id="PS50850">
    <property type="entry name" value="MFS"/>
    <property type="match status" value="1"/>
</dbReference>